<reference evidence="2 3" key="1">
    <citation type="submission" date="2021-03" db="EMBL/GenBank/DDBJ databases">
        <title>Sequencing the genomes of 1000 actinobacteria strains.</title>
        <authorList>
            <person name="Klenk H.-P."/>
        </authorList>
    </citation>
    <scope>NUCLEOTIDE SEQUENCE [LARGE SCALE GENOMIC DNA]</scope>
    <source>
        <strain evidence="2 3">DSM 15797</strain>
    </source>
</reference>
<dbReference type="InterPro" id="IPR002933">
    <property type="entry name" value="Peptidase_M20"/>
</dbReference>
<dbReference type="SUPFAM" id="SSF53187">
    <property type="entry name" value="Zn-dependent exopeptidases"/>
    <property type="match status" value="1"/>
</dbReference>
<dbReference type="EC" id="3.5.1.32" evidence="2"/>
<dbReference type="RefSeq" id="WP_210000464.1">
    <property type="nucleotide sequence ID" value="NZ_BAAAJY010000001.1"/>
</dbReference>
<proteinExistence type="predicted"/>
<dbReference type="EMBL" id="JAGIOF010000001">
    <property type="protein sequence ID" value="MBP2387876.1"/>
    <property type="molecule type" value="Genomic_DNA"/>
</dbReference>
<dbReference type="Gene3D" id="3.30.70.360">
    <property type="match status" value="1"/>
</dbReference>
<feature type="domain" description="Peptidase M20 dimerisation" evidence="1">
    <location>
        <begin position="198"/>
        <end position="292"/>
    </location>
</feature>
<evidence type="ECO:0000313" key="2">
    <source>
        <dbReference type="EMBL" id="MBP2387876.1"/>
    </source>
</evidence>
<dbReference type="Gene3D" id="3.40.630.10">
    <property type="entry name" value="Zn peptidases"/>
    <property type="match status" value="1"/>
</dbReference>
<name>A0ABS4XHC8_9MICC</name>
<sequence>MANTIPQSLALTEDSTAELVETYKYLHANPELSMQEHRTADYLAKRLEDLGLEVFRCGGTGVVGVLRNGEGPVIGLRADTDGLPVLEDTGLDYASTATGNLDDGTEVPLMHACGHDTHMATALKTAELYARARDAWAGTIAFVLQPGEETAAGARAMVDDGLWDRAPKPEIMFGQHVMNGPAGTVSLMGGAAMTTADSFRVTVFGQGSHGSMPERSIDPIVLGAAMVLRLQTIVSRQVAPQSAAVVTIGSFHAGLKENVIPDSAVFTLNVRTFEAEVRDIVLSSIRRIIAGEAQASGAPEPLIEDISHFPPLYNDPAETAKLADEFRAEFGQERVLPGTPAMGSEDFGALAAAIDVPSVFWFFGGNDAETLAAGHPPANHSPFFAPVIDPTLATGVRAAVRALFSKVGKK</sequence>
<evidence type="ECO:0000259" key="1">
    <source>
        <dbReference type="Pfam" id="PF07687"/>
    </source>
</evidence>
<dbReference type="PANTHER" id="PTHR11014">
    <property type="entry name" value="PEPTIDASE M20 FAMILY MEMBER"/>
    <property type="match status" value="1"/>
</dbReference>
<dbReference type="InterPro" id="IPR036264">
    <property type="entry name" value="Bact_exopeptidase_dim_dom"/>
</dbReference>
<dbReference type="PANTHER" id="PTHR11014:SF63">
    <property type="entry name" value="METALLOPEPTIDASE, PUTATIVE (AFU_ORTHOLOGUE AFUA_6G09600)-RELATED"/>
    <property type="match status" value="1"/>
</dbReference>
<keyword evidence="2" id="KW-0378">Hydrolase</keyword>
<dbReference type="Pfam" id="PF07687">
    <property type="entry name" value="M20_dimer"/>
    <property type="match status" value="1"/>
</dbReference>
<keyword evidence="3" id="KW-1185">Reference proteome</keyword>
<dbReference type="Proteomes" id="UP001296993">
    <property type="component" value="Unassembled WGS sequence"/>
</dbReference>
<evidence type="ECO:0000313" key="3">
    <source>
        <dbReference type="Proteomes" id="UP001296993"/>
    </source>
</evidence>
<accession>A0ABS4XHC8</accession>
<gene>
    <name evidence="2" type="ORF">JOF47_003387</name>
</gene>
<dbReference type="NCBIfam" id="TIGR01891">
    <property type="entry name" value="amidohydrolases"/>
    <property type="match status" value="1"/>
</dbReference>
<dbReference type="SUPFAM" id="SSF55031">
    <property type="entry name" value="Bacterial exopeptidase dimerisation domain"/>
    <property type="match status" value="1"/>
</dbReference>
<protein>
    <submittedName>
        <fullName evidence="2">Hippurate hydrolase</fullName>
        <ecNumber evidence="2">3.5.1.32</ecNumber>
    </submittedName>
</protein>
<organism evidence="2 3">
    <name type="scientific">Paeniglutamicibacter kerguelensis</name>
    <dbReference type="NCBI Taxonomy" id="254788"/>
    <lineage>
        <taxon>Bacteria</taxon>
        <taxon>Bacillati</taxon>
        <taxon>Actinomycetota</taxon>
        <taxon>Actinomycetes</taxon>
        <taxon>Micrococcales</taxon>
        <taxon>Micrococcaceae</taxon>
        <taxon>Paeniglutamicibacter</taxon>
    </lineage>
</organism>
<dbReference type="Pfam" id="PF01546">
    <property type="entry name" value="Peptidase_M20"/>
    <property type="match status" value="1"/>
</dbReference>
<dbReference type="PIRSF" id="PIRSF005962">
    <property type="entry name" value="Pept_M20D_amidohydro"/>
    <property type="match status" value="1"/>
</dbReference>
<dbReference type="InterPro" id="IPR017439">
    <property type="entry name" value="Amidohydrolase"/>
</dbReference>
<comment type="caution">
    <text evidence="2">The sequence shown here is derived from an EMBL/GenBank/DDBJ whole genome shotgun (WGS) entry which is preliminary data.</text>
</comment>
<dbReference type="InterPro" id="IPR011650">
    <property type="entry name" value="Peptidase_M20_dimer"/>
</dbReference>
<dbReference type="GO" id="GO:0047980">
    <property type="term" value="F:hippurate hydrolase activity"/>
    <property type="evidence" value="ECO:0007669"/>
    <property type="project" value="UniProtKB-EC"/>
</dbReference>